<dbReference type="SMART" id="SM00322">
    <property type="entry name" value="KH"/>
    <property type="match status" value="4"/>
</dbReference>
<keyword evidence="2" id="KW-0813">Transport</keyword>
<dbReference type="InterPro" id="IPR004088">
    <property type="entry name" value="KH_dom_type_1"/>
</dbReference>
<keyword evidence="3" id="KW-0677">Repeat</keyword>
<evidence type="ECO:0000313" key="9">
    <source>
        <dbReference type="EMBL" id="KAK3791355.1"/>
    </source>
</evidence>
<reference evidence="9" key="1">
    <citation type="journal article" date="2023" name="G3 (Bethesda)">
        <title>A reference genome for the long-term kleptoplast-retaining sea slug Elysia crispata morphotype clarki.</title>
        <authorList>
            <person name="Eastman K.E."/>
            <person name="Pendleton A.L."/>
            <person name="Shaikh M.A."/>
            <person name="Suttiyut T."/>
            <person name="Ogas R."/>
            <person name="Tomko P."/>
            <person name="Gavelis G."/>
            <person name="Widhalm J.R."/>
            <person name="Wisecaver J.H."/>
        </authorList>
    </citation>
    <scope>NUCLEOTIDE SEQUENCE</scope>
    <source>
        <strain evidence="9">ECLA1</strain>
    </source>
</reference>
<keyword evidence="5" id="KW-0810">Translation regulation</keyword>
<feature type="region of interest" description="Disordered" evidence="7">
    <location>
        <begin position="560"/>
        <end position="579"/>
    </location>
</feature>
<dbReference type="EMBL" id="JAWDGP010001473">
    <property type="protein sequence ID" value="KAK3791355.1"/>
    <property type="molecule type" value="Genomic_DNA"/>
</dbReference>
<feature type="domain" description="RRM" evidence="8">
    <location>
        <begin position="2"/>
        <end position="73"/>
    </location>
</feature>
<dbReference type="CDD" id="cd22402">
    <property type="entry name" value="KH-I_IGF2BP_rpt3"/>
    <property type="match status" value="1"/>
</dbReference>
<dbReference type="Gene3D" id="3.30.70.330">
    <property type="match status" value="2"/>
</dbReference>
<protein>
    <recommendedName>
        <fullName evidence="8">RRM domain-containing protein</fullName>
    </recommendedName>
</protein>
<keyword evidence="10" id="KW-1185">Reference proteome</keyword>
<gene>
    <name evidence="9" type="ORF">RRG08_012537</name>
</gene>
<evidence type="ECO:0000313" key="10">
    <source>
        <dbReference type="Proteomes" id="UP001283361"/>
    </source>
</evidence>
<dbReference type="SUPFAM" id="SSF54928">
    <property type="entry name" value="RNA-binding domain, RBD"/>
    <property type="match status" value="2"/>
</dbReference>
<dbReference type="PANTHER" id="PTHR10288">
    <property type="entry name" value="KH DOMAIN CONTAINING RNA BINDING PROTEIN"/>
    <property type="match status" value="1"/>
</dbReference>
<dbReference type="InterPro" id="IPR012677">
    <property type="entry name" value="Nucleotide-bd_a/b_plait_sf"/>
</dbReference>
<sequence>MEKVFIGNLSADANEDSLRKLLDQHAISFNNIVMKRNFAFVTVHDKISVEEIVKKLNGLTLNGSVLQAEPSNGRRSRKSTKIQIKNLSPNIMKDQVEELVNAVSRSPKKFEQALTEGLVYVTFNTPEEAEECVEQLNDYRFDDGSRITVEFFRSQRRSNRSNSNSNSGAARQDLPLRLVVASDYVGAIIGKQGQTIRKITSESRARVDIHRRESHVPDTLVTIKGSPESCSKACREIMSVVHQEASSMHRNDVPFRILCPNSICGRIIGKQGNVIKVFMEKTGTNIVVSSFDPFPGGLIDSTSCFIDRVITITGPLENCSDAEEMISEKMRQCFEQDSGSFQYGAQQQMMFPGMPSLPMLPSLSPYQNMRPPLPYMGSGYYPGSFGGHTQMQQQPEVVQLYVPEKSVGAVIGSKGQNIKNIMRLSGARIKIVGANDKNGSGENHPFNHSGDERKAVISGTSEAQWKAQFYIFEKVKNELRLAAHDEVHLRTEIMVPKQSIGRIIGKGGQNVKEMQRVSGAIVQLPSEEQGDIDEVPVTIIGHFYATQSAQRRVRSLMNNFSRAQPAPRRTRPGAPQQMI</sequence>
<dbReference type="Pfam" id="PF00076">
    <property type="entry name" value="RRM_1"/>
    <property type="match status" value="2"/>
</dbReference>
<dbReference type="PROSITE" id="PS50084">
    <property type="entry name" value="KH_TYPE_1"/>
    <property type="match status" value="4"/>
</dbReference>
<dbReference type="GO" id="GO:0003723">
    <property type="term" value="F:RNA binding"/>
    <property type="evidence" value="ECO:0007669"/>
    <property type="project" value="UniProtKB-UniRule"/>
</dbReference>
<evidence type="ECO:0000256" key="2">
    <source>
        <dbReference type="ARBA" id="ARBA00022448"/>
    </source>
</evidence>
<evidence type="ECO:0000256" key="5">
    <source>
        <dbReference type="ARBA" id="ARBA00022845"/>
    </source>
</evidence>
<comment type="caution">
    <text evidence="9">The sequence shown here is derived from an EMBL/GenBank/DDBJ whole genome shotgun (WGS) entry which is preliminary data.</text>
</comment>
<dbReference type="CDD" id="cd22401">
    <property type="entry name" value="KH-I_IGF2BP_rpt2"/>
    <property type="match status" value="1"/>
</dbReference>
<dbReference type="InterPro" id="IPR000504">
    <property type="entry name" value="RRM_dom"/>
</dbReference>
<evidence type="ECO:0000256" key="3">
    <source>
        <dbReference type="ARBA" id="ARBA00022737"/>
    </source>
</evidence>
<evidence type="ECO:0000256" key="1">
    <source>
        <dbReference type="ARBA" id="ARBA00009094"/>
    </source>
</evidence>
<name>A0AAE1E2Q4_9GAST</name>
<feature type="domain" description="RRM" evidence="8">
    <location>
        <begin position="80"/>
        <end position="154"/>
    </location>
</feature>
<dbReference type="SUPFAM" id="SSF54791">
    <property type="entry name" value="Eukaryotic type KH-domain (KH-domain type I)"/>
    <property type="match status" value="4"/>
</dbReference>
<evidence type="ECO:0000256" key="6">
    <source>
        <dbReference type="PROSITE-ProRule" id="PRU00176"/>
    </source>
</evidence>
<accession>A0AAE1E2Q4</accession>
<dbReference type="InterPro" id="IPR036612">
    <property type="entry name" value="KH_dom_type_1_sf"/>
</dbReference>
<dbReference type="SMART" id="SM00360">
    <property type="entry name" value="RRM"/>
    <property type="match status" value="2"/>
</dbReference>
<dbReference type="CDD" id="cd22403">
    <property type="entry name" value="KH-I_IGF2BP_rpt4"/>
    <property type="match status" value="1"/>
</dbReference>
<dbReference type="Pfam" id="PF00013">
    <property type="entry name" value="KH_1"/>
    <property type="match status" value="4"/>
</dbReference>
<keyword evidence="4" id="KW-0509">mRNA transport</keyword>
<evidence type="ECO:0000256" key="7">
    <source>
        <dbReference type="SAM" id="MobiDB-lite"/>
    </source>
</evidence>
<keyword evidence="6" id="KW-0694">RNA-binding</keyword>
<dbReference type="AlphaFoldDB" id="A0AAE1E2Q4"/>
<dbReference type="Proteomes" id="UP001283361">
    <property type="component" value="Unassembled WGS sequence"/>
</dbReference>
<dbReference type="Gene3D" id="3.30.1370.10">
    <property type="entry name" value="K Homology domain, type 1"/>
    <property type="match status" value="2"/>
</dbReference>
<comment type="similarity">
    <text evidence="1">Belongs to the RRM IMP/VICKZ family.</text>
</comment>
<dbReference type="GO" id="GO:0051028">
    <property type="term" value="P:mRNA transport"/>
    <property type="evidence" value="ECO:0007669"/>
    <property type="project" value="UniProtKB-KW"/>
</dbReference>
<proteinExistence type="inferred from homology"/>
<dbReference type="InterPro" id="IPR035979">
    <property type="entry name" value="RBD_domain_sf"/>
</dbReference>
<organism evidence="9 10">
    <name type="scientific">Elysia crispata</name>
    <name type="common">lettuce slug</name>
    <dbReference type="NCBI Taxonomy" id="231223"/>
    <lineage>
        <taxon>Eukaryota</taxon>
        <taxon>Metazoa</taxon>
        <taxon>Spiralia</taxon>
        <taxon>Lophotrochozoa</taxon>
        <taxon>Mollusca</taxon>
        <taxon>Gastropoda</taxon>
        <taxon>Heterobranchia</taxon>
        <taxon>Euthyneura</taxon>
        <taxon>Panpulmonata</taxon>
        <taxon>Sacoglossa</taxon>
        <taxon>Placobranchoidea</taxon>
        <taxon>Plakobranchidae</taxon>
        <taxon>Elysia</taxon>
    </lineage>
</organism>
<dbReference type="CDD" id="cd22400">
    <property type="entry name" value="KH-I_IGF2BP_rpt1"/>
    <property type="match status" value="1"/>
</dbReference>
<dbReference type="InterPro" id="IPR004087">
    <property type="entry name" value="KH_dom"/>
</dbReference>
<evidence type="ECO:0000256" key="4">
    <source>
        <dbReference type="ARBA" id="ARBA00022816"/>
    </source>
</evidence>
<dbReference type="PROSITE" id="PS50102">
    <property type="entry name" value="RRM"/>
    <property type="match status" value="2"/>
</dbReference>
<dbReference type="GO" id="GO:0006417">
    <property type="term" value="P:regulation of translation"/>
    <property type="evidence" value="ECO:0007669"/>
    <property type="project" value="UniProtKB-KW"/>
</dbReference>
<dbReference type="Gene3D" id="3.30.310.210">
    <property type="match status" value="1"/>
</dbReference>
<evidence type="ECO:0000259" key="8">
    <source>
        <dbReference type="PROSITE" id="PS50102"/>
    </source>
</evidence>